<dbReference type="Proteomes" id="UP000585614">
    <property type="component" value="Unassembled WGS sequence"/>
</dbReference>
<comment type="caution">
    <text evidence="2">The sequence shown here is derived from an EMBL/GenBank/DDBJ whole genome shotgun (WGS) entry which is preliminary data.</text>
</comment>
<dbReference type="EMBL" id="JACAGC010000021">
    <property type="protein sequence ID" value="KAF6293203.1"/>
    <property type="molecule type" value="Genomic_DNA"/>
</dbReference>
<accession>A0A7J7SY79</accession>
<proteinExistence type="predicted"/>
<evidence type="ECO:0000256" key="1">
    <source>
        <dbReference type="SAM" id="MobiDB-lite"/>
    </source>
</evidence>
<protein>
    <submittedName>
        <fullName evidence="2">Uncharacterized protein</fullName>
    </submittedName>
</protein>
<feature type="region of interest" description="Disordered" evidence="1">
    <location>
        <begin position="1"/>
        <end position="55"/>
    </location>
</feature>
<feature type="region of interest" description="Disordered" evidence="1">
    <location>
        <begin position="67"/>
        <end position="101"/>
    </location>
</feature>
<feature type="compositionally biased region" description="Basic and acidic residues" evidence="1">
    <location>
        <begin position="37"/>
        <end position="50"/>
    </location>
</feature>
<evidence type="ECO:0000313" key="2">
    <source>
        <dbReference type="EMBL" id="KAF6293203.1"/>
    </source>
</evidence>
<evidence type="ECO:0000313" key="3">
    <source>
        <dbReference type="Proteomes" id="UP000585614"/>
    </source>
</evidence>
<name>A0A7J7SY79_RHIFE</name>
<gene>
    <name evidence="2" type="ORF">mRhiFer1_009090</name>
</gene>
<reference evidence="2 3" key="1">
    <citation type="journal article" date="2020" name="Nature">
        <title>Six reference-quality genomes reveal evolution of bat adaptations.</title>
        <authorList>
            <person name="Jebb D."/>
            <person name="Huang Z."/>
            <person name="Pippel M."/>
            <person name="Hughes G.M."/>
            <person name="Lavrichenko K."/>
            <person name="Devanna P."/>
            <person name="Winkler S."/>
            <person name="Jermiin L.S."/>
            <person name="Skirmuntt E.C."/>
            <person name="Katzourakis A."/>
            <person name="Burkitt-Gray L."/>
            <person name="Ray D.A."/>
            <person name="Sullivan K.A.M."/>
            <person name="Roscito J.G."/>
            <person name="Kirilenko B.M."/>
            <person name="Davalos L.M."/>
            <person name="Corthals A.P."/>
            <person name="Power M.L."/>
            <person name="Jones G."/>
            <person name="Ransome R.D."/>
            <person name="Dechmann D.K.N."/>
            <person name="Locatelli A.G."/>
            <person name="Puechmaille S.J."/>
            <person name="Fedrigo O."/>
            <person name="Jarvis E.D."/>
            <person name="Hiller M."/>
            <person name="Vernes S.C."/>
            <person name="Myers E.W."/>
            <person name="Teeling E.C."/>
        </authorList>
    </citation>
    <scope>NUCLEOTIDE SEQUENCE [LARGE SCALE GENOMIC DNA]</scope>
    <source>
        <strain evidence="2">MRhiFer1</strain>
        <tissue evidence="2">Lung</tissue>
    </source>
</reference>
<dbReference type="AlphaFoldDB" id="A0A7J7SY79"/>
<sequence>MRTPGHRLIASLGKRSNEKGWSGSEERAAVRNPGKGGEGKDKKDGKEVQRGEGSAWVTLEERSVCPRSVQWDPGPPGGERPQLRCPLGRLPRSPPHHDPLPQLGLQRVWDWRKREFEFQFHFLFIK</sequence>
<organism evidence="2 3">
    <name type="scientific">Rhinolophus ferrumequinum</name>
    <name type="common">Greater horseshoe bat</name>
    <dbReference type="NCBI Taxonomy" id="59479"/>
    <lineage>
        <taxon>Eukaryota</taxon>
        <taxon>Metazoa</taxon>
        <taxon>Chordata</taxon>
        <taxon>Craniata</taxon>
        <taxon>Vertebrata</taxon>
        <taxon>Euteleostomi</taxon>
        <taxon>Mammalia</taxon>
        <taxon>Eutheria</taxon>
        <taxon>Laurasiatheria</taxon>
        <taxon>Chiroptera</taxon>
        <taxon>Yinpterochiroptera</taxon>
        <taxon>Rhinolophoidea</taxon>
        <taxon>Rhinolophidae</taxon>
        <taxon>Rhinolophinae</taxon>
        <taxon>Rhinolophus</taxon>
    </lineage>
</organism>